<dbReference type="AlphaFoldDB" id="A0A8H7VX12"/>
<dbReference type="Proteomes" id="UP000613177">
    <property type="component" value="Unassembled WGS sequence"/>
</dbReference>
<proteinExistence type="predicted"/>
<comment type="caution">
    <text evidence="1">The sequence shown here is derived from an EMBL/GenBank/DDBJ whole genome shotgun (WGS) entry which is preliminary data.</text>
</comment>
<gene>
    <name evidence="1" type="ORF">INT48_004478</name>
</gene>
<keyword evidence="2" id="KW-1185">Reference proteome</keyword>
<protein>
    <submittedName>
        <fullName evidence="1">Uncharacterized protein</fullName>
    </submittedName>
</protein>
<organism evidence="1 2">
    <name type="scientific">Thamnidium elegans</name>
    <dbReference type="NCBI Taxonomy" id="101142"/>
    <lineage>
        <taxon>Eukaryota</taxon>
        <taxon>Fungi</taxon>
        <taxon>Fungi incertae sedis</taxon>
        <taxon>Mucoromycota</taxon>
        <taxon>Mucoromycotina</taxon>
        <taxon>Mucoromycetes</taxon>
        <taxon>Mucorales</taxon>
        <taxon>Mucorineae</taxon>
        <taxon>Mucoraceae</taxon>
        <taxon>Thamnidium</taxon>
    </lineage>
</organism>
<name>A0A8H7VX12_9FUNG</name>
<evidence type="ECO:0000313" key="2">
    <source>
        <dbReference type="Proteomes" id="UP000613177"/>
    </source>
</evidence>
<reference evidence="1" key="1">
    <citation type="submission" date="2021-01" db="EMBL/GenBank/DDBJ databases">
        <title>Metabolic potential, ecology and presence of endohyphal bacteria is reflected in genomic diversity of Mucoromycotina.</title>
        <authorList>
            <person name="Muszewska A."/>
            <person name="Okrasinska A."/>
            <person name="Steczkiewicz K."/>
            <person name="Drgas O."/>
            <person name="Orlowska M."/>
            <person name="Perlinska-Lenart U."/>
            <person name="Aleksandrzak-Piekarczyk T."/>
            <person name="Szatraj K."/>
            <person name="Zielenkiewicz U."/>
            <person name="Pilsyk S."/>
            <person name="Malc E."/>
            <person name="Mieczkowski P."/>
            <person name="Kruszewska J.S."/>
            <person name="Biernat P."/>
            <person name="Pawlowska J."/>
        </authorList>
    </citation>
    <scope>NUCLEOTIDE SEQUENCE</scope>
    <source>
        <strain evidence="1">WA0000018081</strain>
    </source>
</reference>
<evidence type="ECO:0000313" key="1">
    <source>
        <dbReference type="EMBL" id="KAG2237576.1"/>
    </source>
</evidence>
<dbReference type="EMBL" id="JAEPRE010000004">
    <property type="protein sequence ID" value="KAG2237576.1"/>
    <property type="molecule type" value="Genomic_DNA"/>
</dbReference>
<accession>A0A8H7VX12</accession>
<sequence length="72" mass="7968">MEDTNVKLTVDLGYKALQHFNKLSHKAAVTIDIGPNVMLAIKYIAGSLIVYKSIDTLSNLIMHNRGNALKKN</sequence>